<evidence type="ECO:0000313" key="2">
    <source>
        <dbReference type="EMBL" id="OSX68425.1"/>
    </source>
</evidence>
<accession>A0A1X6NIJ2</accession>
<organism evidence="2 3">
    <name type="scientific">Porphyra umbilicalis</name>
    <name type="common">Purple laver</name>
    <name type="synonym">Red alga</name>
    <dbReference type="NCBI Taxonomy" id="2786"/>
    <lineage>
        <taxon>Eukaryota</taxon>
        <taxon>Rhodophyta</taxon>
        <taxon>Bangiophyceae</taxon>
        <taxon>Bangiales</taxon>
        <taxon>Bangiaceae</taxon>
        <taxon>Porphyra</taxon>
    </lineage>
</organism>
<evidence type="ECO:0000313" key="3">
    <source>
        <dbReference type="Proteomes" id="UP000218209"/>
    </source>
</evidence>
<proteinExistence type="predicted"/>
<evidence type="ECO:0000256" key="1">
    <source>
        <dbReference type="SAM" id="MobiDB-lite"/>
    </source>
</evidence>
<feature type="region of interest" description="Disordered" evidence="1">
    <location>
        <begin position="27"/>
        <end position="212"/>
    </location>
</feature>
<gene>
    <name evidence="2" type="ORF">BU14_2830s0001</name>
</gene>
<feature type="compositionally biased region" description="Low complexity" evidence="1">
    <location>
        <begin position="79"/>
        <end position="88"/>
    </location>
</feature>
<sequence length="295" mass="29348">MAAPPPRRAAAFLALAARRARAAIARAETAVRPAPSPARLTAAASPRDVHAARRSHSGKRGARPPAMPAAQPGGGGATGAPAAWPAVDAGGGSSLSKRRHTYTRASAWAATSACNAELSGDASDAETRDSSVCNAARRTSTEAWRRKGHRRGMSPPSECSPSPPSSTSLPESSMASDGSALTAGASVLTAPPAGASNHRGAKPGGGAVADSCASSRNTLAVDALMSSKSRSVAHSRRTSRGTAVGSAAVSGATTGSSASDATARTSSSSSRRPDEMTGKASTSRRGAKSARSASR</sequence>
<feature type="compositionally biased region" description="Low complexity" evidence="1">
    <location>
        <begin position="105"/>
        <end position="116"/>
    </location>
</feature>
<protein>
    <submittedName>
        <fullName evidence="2">Uncharacterized protein</fullName>
    </submittedName>
</protein>
<reference evidence="2 3" key="1">
    <citation type="submission" date="2017-03" db="EMBL/GenBank/DDBJ databases">
        <title>WGS assembly of Porphyra umbilicalis.</title>
        <authorList>
            <person name="Brawley S.H."/>
            <person name="Blouin N.A."/>
            <person name="Ficko-Blean E."/>
            <person name="Wheeler G.L."/>
            <person name="Lohr M."/>
            <person name="Goodson H.V."/>
            <person name="Jenkins J.W."/>
            <person name="Blaby-Haas C.E."/>
            <person name="Helliwell K.E."/>
            <person name="Chan C."/>
            <person name="Marriage T."/>
            <person name="Bhattacharya D."/>
            <person name="Klein A.S."/>
            <person name="Badis Y."/>
            <person name="Brodie J."/>
            <person name="Cao Y."/>
            <person name="Collen J."/>
            <person name="Dittami S.M."/>
            <person name="Gachon C.M."/>
            <person name="Green B.R."/>
            <person name="Karpowicz S."/>
            <person name="Kim J.W."/>
            <person name="Kudahl U."/>
            <person name="Lin S."/>
            <person name="Michel G."/>
            <person name="Mittag M."/>
            <person name="Olson B.J."/>
            <person name="Pangilinan J."/>
            <person name="Peng Y."/>
            <person name="Qiu H."/>
            <person name="Shu S."/>
            <person name="Singer J.T."/>
            <person name="Smith A.G."/>
            <person name="Sprecher B.N."/>
            <person name="Wagner V."/>
            <person name="Wang W."/>
            <person name="Wang Z.-Y."/>
            <person name="Yan J."/>
            <person name="Yarish C."/>
            <person name="Zoeuner-Riek S."/>
            <person name="Zhuang Y."/>
            <person name="Zou Y."/>
            <person name="Lindquist E.A."/>
            <person name="Grimwood J."/>
            <person name="Barry K."/>
            <person name="Rokhsar D.S."/>
            <person name="Schmutz J."/>
            <person name="Stiller J.W."/>
            <person name="Grossman A.R."/>
            <person name="Prochnik S.E."/>
        </authorList>
    </citation>
    <scope>NUCLEOTIDE SEQUENCE [LARGE SCALE GENOMIC DNA]</scope>
    <source>
        <strain evidence="2">4086291</strain>
    </source>
</reference>
<feature type="compositionally biased region" description="Basic residues" evidence="1">
    <location>
        <begin position="52"/>
        <end position="62"/>
    </location>
</feature>
<feature type="compositionally biased region" description="Low complexity" evidence="1">
    <location>
        <begin position="154"/>
        <end position="173"/>
    </location>
</feature>
<feature type="compositionally biased region" description="Low complexity" evidence="1">
    <location>
        <begin position="240"/>
        <end position="270"/>
    </location>
</feature>
<name>A0A1X6NIJ2_PORUM</name>
<feature type="compositionally biased region" description="Low complexity" evidence="1">
    <location>
        <begin position="280"/>
        <end position="295"/>
    </location>
</feature>
<keyword evidence="3" id="KW-1185">Reference proteome</keyword>
<dbReference type="EMBL" id="KV920576">
    <property type="protein sequence ID" value="OSX68425.1"/>
    <property type="molecule type" value="Genomic_DNA"/>
</dbReference>
<dbReference type="Proteomes" id="UP000218209">
    <property type="component" value="Unassembled WGS sequence"/>
</dbReference>
<dbReference type="AlphaFoldDB" id="A0A1X6NIJ2"/>
<feature type="region of interest" description="Disordered" evidence="1">
    <location>
        <begin position="224"/>
        <end position="295"/>
    </location>
</feature>